<accession>A0A7D9JRY9</accession>
<keyword evidence="3" id="KW-0677">Repeat</keyword>
<comment type="caution">
    <text evidence="7">The sequence shown here is derived from an EMBL/GenBank/DDBJ whole genome shotgun (WGS) entry which is preliminary data.</text>
</comment>
<name>A0A7D9JRY9_PARCT</name>
<keyword evidence="8" id="KW-1185">Reference proteome</keyword>
<dbReference type="AlphaFoldDB" id="A0A7D9JRY9"/>
<dbReference type="OrthoDB" id="14911at2759"/>
<evidence type="ECO:0000313" key="8">
    <source>
        <dbReference type="Proteomes" id="UP001152795"/>
    </source>
</evidence>
<dbReference type="GO" id="GO:0004630">
    <property type="term" value="F:phospholipase D activity"/>
    <property type="evidence" value="ECO:0007669"/>
    <property type="project" value="UniProtKB-EC"/>
</dbReference>
<dbReference type="Pfam" id="PF13091">
    <property type="entry name" value="PLDc_2"/>
    <property type="match status" value="1"/>
</dbReference>
<evidence type="ECO:0000256" key="6">
    <source>
        <dbReference type="ARBA" id="ARBA00023098"/>
    </source>
</evidence>
<dbReference type="PANTHER" id="PTHR18896">
    <property type="entry name" value="PHOSPHOLIPASE D"/>
    <property type="match status" value="1"/>
</dbReference>
<keyword evidence="5" id="KW-0442">Lipid degradation</keyword>
<proteinExistence type="predicted"/>
<dbReference type="GO" id="GO:0009395">
    <property type="term" value="P:phospholipid catabolic process"/>
    <property type="evidence" value="ECO:0007669"/>
    <property type="project" value="TreeGrafter"/>
</dbReference>
<evidence type="ECO:0000313" key="7">
    <source>
        <dbReference type="EMBL" id="CAB4035347.1"/>
    </source>
</evidence>
<dbReference type="Pfam" id="PF00614">
    <property type="entry name" value="PLDc"/>
    <property type="match status" value="1"/>
</dbReference>
<evidence type="ECO:0000256" key="1">
    <source>
        <dbReference type="ARBA" id="ARBA00000798"/>
    </source>
</evidence>
<dbReference type="Gene3D" id="3.30.870.10">
    <property type="entry name" value="Endonuclease Chain A"/>
    <property type="match status" value="2"/>
</dbReference>
<comment type="catalytic activity">
    <reaction evidence="1">
        <text>a 1,2-diacyl-sn-glycero-3-phosphocholine + H2O = a 1,2-diacyl-sn-glycero-3-phosphate + choline + H(+)</text>
        <dbReference type="Rhea" id="RHEA:14445"/>
        <dbReference type="ChEBI" id="CHEBI:15354"/>
        <dbReference type="ChEBI" id="CHEBI:15377"/>
        <dbReference type="ChEBI" id="CHEBI:15378"/>
        <dbReference type="ChEBI" id="CHEBI:57643"/>
        <dbReference type="ChEBI" id="CHEBI:58608"/>
        <dbReference type="EC" id="3.1.4.4"/>
    </reaction>
</comment>
<evidence type="ECO:0000256" key="4">
    <source>
        <dbReference type="ARBA" id="ARBA00022801"/>
    </source>
</evidence>
<dbReference type="InterPro" id="IPR001736">
    <property type="entry name" value="PLipase_D/transphosphatidylase"/>
</dbReference>
<dbReference type="EMBL" id="CACRXK020020966">
    <property type="protein sequence ID" value="CAB4035347.1"/>
    <property type="molecule type" value="Genomic_DNA"/>
</dbReference>
<protein>
    <recommendedName>
        <fullName evidence="2">phospholipase D</fullName>
        <ecNumber evidence="2">3.1.4.4</ecNumber>
    </recommendedName>
</protein>
<dbReference type="EC" id="3.1.4.4" evidence="2"/>
<dbReference type="Proteomes" id="UP001152795">
    <property type="component" value="Unassembled WGS sequence"/>
</dbReference>
<gene>
    <name evidence="7" type="ORF">PACLA_8A071646</name>
</gene>
<dbReference type="InterPro" id="IPR025202">
    <property type="entry name" value="PLD-like_dom"/>
</dbReference>
<dbReference type="SMART" id="SM00155">
    <property type="entry name" value="PLDc"/>
    <property type="match status" value="2"/>
</dbReference>
<evidence type="ECO:0000256" key="2">
    <source>
        <dbReference type="ARBA" id="ARBA00012027"/>
    </source>
</evidence>
<dbReference type="PROSITE" id="PS50035">
    <property type="entry name" value="PLD"/>
    <property type="match status" value="2"/>
</dbReference>
<evidence type="ECO:0000256" key="5">
    <source>
        <dbReference type="ARBA" id="ARBA00022963"/>
    </source>
</evidence>
<dbReference type="CDD" id="cd09141">
    <property type="entry name" value="PLDc_vPLD1_2_yPLD_like_2"/>
    <property type="match status" value="1"/>
</dbReference>
<dbReference type="SUPFAM" id="SSF56024">
    <property type="entry name" value="Phospholipase D/nuclease"/>
    <property type="match status" value="2"/>
</dbReference>
<sequence length="845" mass="97814">MLKTLCFSMLVLVVAYMLPSDDSQRYRHGSFAPVRERCKAVWYVDGEDYMSAVGEAIMTAETEIMITDWQMNPEIFMKRPDSGVDGLEWRLDNMLLRKAENGVKVKILLYKEMKQVLDLGSDHVVEVFKKLKKHKNIEVHRHPGFFTGLLVLFRWSHHEKMVIVDGSIAFVGGIDLCYGRWDTRKHDLMDNYPVHPDVHGSHDSDDNPRNHELMDDYRVHSALDESQTLNDNSHKYARWIGKDYRNTFYNKEKKTDLEKPLDGYDGVERNEIPRMPWHDVSCAFTGEAVQDAVQHFTDRYNAITKPWWRRFSDFFRQYFQSINQLKQSTKSNNTKAEEIVSNSGGYNVKIQLLRSVDNWSAGQKHEASIYNTYLVAIKNAQHFIYIENQFFISSQKGFLRKVQNDIQAALVERIIRAHRANEDFHVMVITPLKPEFPGDWDADDWTGETLRAVAFWNQATIYHGEDSLFSKLEKENIPKETAMKYFSVYSLRKYDLIGKHFVTEIVYVHSKIMIVDDRKAIIGSANINDRSMLGGRDSEIAVMIDDLDFVDGNMNGIGYKMGKFAHSLRCDLLKEHLGLVGKSEDEFDIRINDPLAESFIKGVHDRAIKNTRMFLEAFGQGLLPREDVEDFEALKRYKDIPLPRKNTPQARQILKKITGTLANHTHTFLKKELKPSKFLDSVMMNSMAVDANRNAVCVCILAKAGEDTLVFLVKWAARGQDRYIWDFPIFFVETDSSDDKVIVTKGEEFVRKEFEITLSEDQGLSNLKRDVYPLYSTYKFQEILFVLAAEPKKLTGESANGQSTKWLRPSEVQEIAVSTEDYSWVHNFEPPAYFNRKRHTKKSAF</sequence>
<dbReference type="PANTHER" id="PTHR18896:SF76">
    <property type="entry name" value="PHOSPHOLIPASE"/>
    <property type="match status" value="1"/>
</dbReference>
<reference evidence="7" key="1">
    <citation type="submission" date="2020-04" db="EMBL/GenBank/DDBJ databases">
        <authorList>
            <person name="Alioto T."/>
            <person name="Alioto T."/>
            <person name="Gomez Garrido J."/>
        </authorList>
    </citation>
    <scope>NUCLEOTIDE SEQUENCE</scope>
    <source>
        <strain evidence="7">A484AB</strain>
    </source>
</reference>
<keyword evidence="6" id="KW-0443">Lipid metabolism</keyword>
<keyword evidence="4" id="KW-0378">Hydrolase</keyword>
<evidence type="ECO:0000256" key="3">
    <source>
        <dbReference type="ARBA" id="ARBA00022737"/>
    </source>
</evidence>
<organism evidence="7 8">
    <name type="scientific">Paramuricea clavata</name>
    <name type="common">Red gorgonian</name>
    <name type="synonym">Violescent sea-whip</name>
    <dbReference type="NCBI Taxonomy" id="317549"/>
    <lineage>
        <taxon>Eukaryota</taxon>
        <taxon>Metazoa</taxon>
        <taxon>Cnidaria</taxon>
        <taxon>Anthozoa</taxon>
        <taxon>Octocorallia</taxon>
        <taxon>Malacalcyonacea</taxon>
        <taxon>Plexauridae</taxon>
        <taxon>Paramuricea</taxon>
    </lineage>
</organism>
<dbReference type="InterPro" id="IPR015679">
    <property type="entry name" value="PLipase_D_fam"/>
</dbReference>